<proteinExistence type="predicted"/>
<evidence type="ECO:0000313" key="1">
    <source>
        <dbReference type="EMBL" id="KKK65848.1"/>
    </source>
</evidence>
<comment type="caution">
    <text evidence="1">The sequence shown here is derived from an EMBL/GenBank/DDBJ whole genome shotgun (WGS) entry which is preliminary data.</text>
</comment>
<dbReference type="EMBL" id="LAZR01060358">
    <property type="protein sequence ID" value="KKK65848.1"/>
    <property type="molecule type" value="Genomic_DNA"/>
</dbReference>
<name>A0A0F8XAP2_9ZZZZ</name>
<reference evidence="1" key="1">
    <citation type="journal article" date="2015" name="Nature">
        <title>Complex archaea that bridge the gap between prokaryotes and eukaryotes.</title>
        <authorList>
            <person name="Spang A."/>
            <person name="Saw J.H."/>
            <person name="Jorgensen S.L."/>
            <person name="Zaremba-Niedzwiedzka K."/>
            <person name="Martijn J."/>
            <person name="Lind A.E."/>
            <person name="van Eijk R."/>
            <person name="Schleper C."/>
            <person name="Guy L."/>
            <person name="Ettema T.J."/>
        </authorList>
    </citation>
    <scope>NUCLEOTIDE SEQUENCE</scope>
</reference>
<feature type="non-terminal residue" evidence="1">
    <location>
        <position position="1"/>
    </location>
</feature>
<dbReference type="AlphaFoldDB" id="A0A0F8XAP2"/>
<sequence length="327" mass="35816">HFIPYNNINLWIKHTFLSFAQGYFSLDSNYTWSNDPRTTKLIIADKFAVDLGVIEKRPAIILSRGSFGWADVIRGQDGVNAALSSKRVETLAPAPTADRWIDFIFTDFIRGSVTFNVLSKNGIEAEEIASRLFIALSGYKRELQNYGIHSVKGLTISDERMVKTTSEIEAMGIAVSLSFTAQRTVEKAAKLNNIVAVMQVPKETTTGTVTEDLSVYENIDYRVINNGTTVEFLNPPAADTIAVNLSFVDAVTLDTVTSALIGDFDADNRTYTVSGGTVYGYYVLSEEVIVTGLVTNTDDYGNIYSTTSGLTDTGVSAVEEPFLMIAD</sequence>
<organism evidence="1">
    <name type="scientific">marine sediment metagenome</name>
    <dbReference type="NCBI Taxonomy" id="412755"/>
    <lineage>
        <taxon>unclassified sequences</taxon>
        <taxon>metagenomes</taxon>
        <taxon>ecological metagenomes</taxon>
    </lineage>
</organism>
<gene>
    <name evidence="1" type="ORF">LCGC14_2970020</name>
</gene>
<protein>
    <submittedName>
        <fullName evidence="1">Uncharacterized protein</fullName>
    </submittedName>
</protein>
<accession>A0A0F8XAP2</accession>